<dbReference type="EMBL" id="BAAARK010000001">
    <property type="protein sequence ID" value="GAA2645800.1"/>
    <property type="molecule type" value="Genomic_DNA"/>
</dbReference>
<proteinExistence type="predicted"/>
<keyword evidence="4" id="KW-1185">Reference proteome</keyword>
<comment type="caution">
    <text evidence="3">The sequence shown here is derived from an EMBL/GenBank/DDBJ whole genome shotgun (WGS) entry which is preliminary data.</text>
</comment>
<sequence length="305" mass="34501">MAAADTPFDDPAQRPPAQVRAPRRGGVAWRHFGDTRAFLTSPQLLLLQVAHPVVGAGVTDHSTFRTEPWQRLLRTVGSLATVIYGGQAAATAEARRLIEVHRRMQGTDARGRRYHALHPEAYHWVHATLVRGPVEALRLFGPGLNAAQTAEYYREMRDVGRVWGLKEHHLPPDWPAFCAYYDRMVAERLEFNDAVRDVLAELARPQKPPVWWVPAVLWRPFAALAARYALLVTVGALPPVLRERFQLPWSARHARRLRRLARVVRCLMALVPPPLRIAPSLFLAYWNTHRPGTDPRARRPLGATV</sequence>
<evidence type="ECO:0000256" key="1">
    <source>
        <dbReference type="SAM" id="MobiDB-lite"/>
    </source>
</evidence>
<feature type="region of interest" description="Disordered" evidence="1">
    <location>
        <begin position="1"/>
        <end position="25"/>
    </location>
</feature>
<reference evidence="3 4" key="1">
    <citation type="journal article" date="2019" name="Int. J. Syst. Evol. Microbiol.">
        <title>The Global Catalogue of Microorganisms (GCM) 10K type strain sequencing project: providing services to taxonomists for standard genome sequencing and annotation.</title>
        <authorList>
            <consortium name="The Broad Institute Genomics Platform"/>
            <consortium name="The Broad Institute Genome Sequencing Center for Infectious Disease"/>
            <person name="Wu L."/>
            <person name="Ma J."/>
        </authorList>
    </citation>
    <scope>NUCLEOTIDE SEQUENCE [LARGE SCALE GENOMIC DNA]</scope>
    <source>
        <strain evidence="3 4">JCM 16374</strain>
    </source>
</reference>
<dbReference type="PANTHER" id="PTHR36151:SF3">
    <property type="entry name" value="ER-BOUND OXYGENASE MPAB_MPAB'_RUBBER OXYGENASE CATALYTIC DOMAIN-CONTAINING PROTEIN"/>
    <property type="match status" value="1"/>
</dbReference>
<dbReference type="InterPro" id="IPR018713">
    <property type="entry name" value="MPAB/Lcp_cat_dom"/>
</dbReference>
<dbReference type="Proteomes" id="UP001500994">
    <property type="component" value="Unassembled WGS sequence"/>
</dbReference>
<name>A0ABN3R7I6_9ACTN</name>
<dbReference type="RefSeq" id="WP_344573173.1">
    <property type="nucleotide sequence ID" value="NZ_BAAARK010000001.1"/>
</dbReference>
<evidence type="ECO:0000313" key="3">
    <source>
        <dbReference type="EMBL" id="GAA2645800.1"/>
    </source>
</evidence>
<feature type="domain" description="ER-bound oxygenase mpaB/mpaB'/Rubber oxygenase catalytic" evidence="2">
    <location>
        <begin position="29"/>
        <end position="265"/>
    </location>
</feature>
<evidence type="ECO:0000259" key="2">
    <source>
        <dbReference type="Pfam" id="PF09995"/>
    </source>
</evidence>
<dbReference type="PANTHER" id="PTHR36151">
    <property type="entry name" value="BLR2777 PROTEIN"/>
    <property type="match status" value="1"/>
</dbReference>
<evidence type="ECO:0000313" key="4">
    <source>
        <dbReference type="Proteomes" id="UP001500994"/>
    </source>
</evidence>
<organism evidence="3 4">
    <name type="scientific">Streptomyces lunalinharesii</name>
    <dbReference type="NCBI Taxonomy" id="333384"/>
    <lineage>
        <taxon>Bacteria</taxon>
        <taxon>Bacillati</taxon>
        <taxon>Actinomycetota</taxon>
        <taxon>Actinomycetes</taxon>
        <taxon>Kitasatosporales</taxon>
        <taxon>Streptomycetaceae</taxon>
        <taxon>Streptomyces</taxon>
    </lineage>
</organism>
<gene>
    <name evidence="3" type="ORF">GCM10009864_05100</name>
</gene>
<protein>
    <submittedName>
        <fullName evidence="3">Oxygenase MpaB family protein</fullName>
    </submittedName>
</protein>
<dbReference type="Pfam" id="PF09995">
    <property type="entry name" value="MPAB_Lcp_cat"/>
    <property type="match status" value="1"/>
</dbReference>
<accession>A0ABN3R7I6</accession>